<feature type="non-terminal residue" evidence="1">
    <location>
        <position position="245"/>
    </location>
</feature>
<keyword evidence="2" id="KW-1185">Reference proteome</keyword>
<evidence type="ECO:0000313" key="1">
    <source>
        <dbReference type="EMBL" id="KAG9974513.1"/>
    </source>
</evidence>
<name>A0A9P8FJS0_AURME</name>
<dbReference type="AlphaFoldDB" id="A0A9P8FJS0"/>
<comment type="caution">
    <text evidence="1">The sequence shown here is derived from an EMBL/GenBank/DDBJ whole genome shotgun (WGS) entry which is preliminary data.</text>
</comment>
<sequence>FPIPVSRIGSLYLSPFSGDTIRERKVVTQIAELFTLLGRSLKRLVIDMPLRSHYPEEDMNEQLRPVLRGGFEQLVHLEEFCSVKDELYLAYWDPTISQQAHDDEVNDFMFEKWPKLRRLALYNQMLDSKFRSALARMPNLESIVVSRPDYGEAEGLWVRDMGILFGDRVLSTYIKTTEIASEAGLRGHYVTNVPEGTQFNVWSYSLLLDKEDDPISGVQDLSFQRALDGSLWDLRDADGLNRYIF</sequence>
<organism evidence="1 2">
    <name type="scientific">Aureobasidium melanogenum</name>
    <name type="common">Aureobasidium pullulans var. melanogenum</name>
    <dbReference type="NCBI Taxonomy" id="46634"/>
    <lineage>
        <taxon>Eukaryota</taxon>
        <taxon>Fungi</taxon>
        <taxon>Dikarya</taxon>
        <taxon>Ascomycota</taxon>
        <taxon>Pezizomycotina</taxon>
        <taxon>Dothideomycetes</taxon>
        <taxon>Dothideomycetidae</taxon>
        <taxon>Dothideales</taxon>
        <taxon>Saccotheciaceae</taxon>
        <taxon>Aureobasidium</taxon>
    </lineage>
</organism>
<gene>
    <name evidence="1" type="ORF">KCU98_g11941</name>
</gene>
<proteinExistence type="predicted"/>
<reference evidence="1" key="1">
    <citation type="journal article" date="2021" name="J Fungi (Basel)">
        <title>Virulence traits and population genomics of the black yeast Aureobasidium melanogenum.</title>
        <authorList>
            <person name="Cernosa A."/>
            <person name="Sun X."/>
            <person name="Gostincar C."/>
            <person name="Fang C."/>
            <person name="Gunde-Cimerman N."/>
            <person name="Song Z."/>
        </authorList>
    </citation>
    <scope>NUCLEOTIDE SEQUENCE</scope>
    <source>
        <strain evidence="1">EXF-9298</strain>
    </source>
</reference>
<accession>A0A9P8FJS0</accession>
<reference evidence="1" key="2">
    <citation type="submission" date="2021-08" db="EMBL/GenBank/DDBJ databases">
        <authorList>
            <person name="Gostincar C."/>
            <person name="Sun X."/>
            <person name="Song Z."/>
            <person name="Gunde-Cimerman N."/>
        </authorList>
    </citation>
    <scope>NUCLEOTIDE SEQUENCE</scope>
    <source>
        <strain evidence="1">EXF-9298</strain>
    </source>
</reference>
<feature type="non-terminal residue" evidence="1">
    <location>
        <position position="1"/>
    </location>
</feature>
<dbReference type="Proteomes" id="UP000729357">
    <property type="component" value="Unassembled WGS sequence"/>
</dbReference>
<dbReference type="EMBL" id="JAHFXS010001984">
    <property type="protein sequence ID" value="KAG9974513.1"/>
    <property type="molecule type" value="Genomic_DNA"/>
</dbReference>
<protein>
    <submittedName>
        <fullName evidence="1">Uncharacterized protein</fullName>
    </submittedName>
</protein>
<evidence type="ECO:0000313" key="2">
    <source>
        <dbReference type="Proteomes" id="UP000729357"/>
    </source>
</evidence>